<comment type="caution">
    <text evidence="2">The sequence shown here is derived from an EMBL/GenBank/DDBJ whole genome shotgun (WGS) entry which is preliminary data.</text>
</comment>
<evidence type="ECO:0000313" key="2">
    <source>
        <dbReference type="EMBL" id="KAJ4393444.1"/>
    </source>
</evidence>
<protein>
    <submittedName>
        <fullName evidence="2">Uncharacterized protein</fullName>
    </submittedName>
</protein>
<feature type="region of interest" description="Disordered" evidence="1">
    <location>
        <begin position="411"/>
        <end position="525"/>
    </location>
</feature>
<feature type="compositionally biased region" description="Acidic residues" evidence="1">
    <location>
        <begin position="489"/>
        <end position="513"/>
    </location>
</feature>
<evidence type="ECO:0000256" key="1">
    <source>
        <dbReference type="SAM" id="MobiDB-lite"/>
    </source>
</evidence>
<dbReference type="OrthoDB" id="3905365at2759"/>
<dbReference type="EMBL" id="JAPEVB010000002">
    <property type="protein sequence ID" value="KAJ4393444.1"/>
    <property type="molecule type" value="Genomic_DNA"/>
</dbReference>
<feature type="compositionally biased region" description="Polar residues" evidence="1">
    <location>
        <begin position="78"/>
        <end position="111"/>
    </location>
</feature>
<feature type="compositionally biased region" description="Polar residues" evidence="1">
    <location>
        <begin position="477"/>
        <end position="488"/>
    </location>
</feature>
<keyword evidence="3" id="KW-1185">Reference proteome</keyword>
<proteinExistence type="predicted"/>
<evidence type="ECO:0000313" key="3">
    <source>
        <dbReference type="Proteomes" id="UP001140453"/>
    </source>
</evidence>
<accession>A0A9W8YWW0</accession>
<feature type="compositionally biased region" description="Polar residues" evidence="1">
    <location>
        <begin position="433"/>
        <end position="455"/>
    </location>
</feature>
<dbReference type="AlphaFoldDB" id="A0A9W8YWW0"/>
<dbReference type="Proteomes" id="UP001140453">
    <property type="component" value="Unassembled WGS sequence"/>
</dbReference>
<feature type="compositionally biased region" description="Low complexity" evidence="1">
    <location>
        <begin position="462"/>
        <end position="476"/>
    </location>
</feature>
<reference evidence="2" key="1">
    <citation type="submission" date="2022-10" db="EMBL/GenBank/DDBJ databases">
        <title>Tapping the CABI collections for fungal endophytes: first genome assemblies for Collariella, Neodidymelliopsis, Ascochyta clinopodiicola, Didymella pomorum, Didymosphaeria variabile, Neocosmospora piperis and Neocucurbitaria cava.</title>
        <authorList>
            <person name="Hill R."/>
        </authorList>
    </citation>
    <scope>NUCLEOTIDE SEQUENCE</scope>
    <source>
        <strain evidence="2">IMI 355082</strain>
    </source>
</reference>
<name>A0A9W8YWW0_9PEZI</name>
<feature type="region of interest" description="Disordered" evidence="1">
    <location>
        <begin position="39"/>
        <end position="114"/>
    </location>
</feature>
<organism evidence="2 3">
    <name type="scientific">Gnomoniopsis smithogilvyi</name>
    <dbReference type="NCBI Taxonomy" id="1191159"/>
    <lineage>
        <taxon>Eukaryota</taxon>
        <taxon>Fungi</taxon>
        <taxon>Dikarya</taxon>
        <taxon>Ascomycota</taxon>
        <taxon>Pezizomycotina</taxon>
        <taxon>Sordariomycetes</taxon>
        <taxon>Sordariomycetidae</taxon>
        <taxon>Diaporthales</taxon>
        <taxon>Gnomoniaceae</taxon>
        <taxon>Gnomoniopsis</taxon>
    </lineage>
</organism>
<gene>
    <name evidence="2" type="ORF">N0V93_002654</name>
</gene>
<sequence>MEVEGTNKAPKDKCCPYCGQAFTSSSLGRHLDLYIKEKNPKAPDGIHNVEEIRKLRGSITRRQPRGGASRDNSHPRDSQTGSKRNSATSDVDSVVTRSPDTTRSRSNSQKIFNKRMMKSSLEVKQRVQDAIDTAKAAELALREMMSSWKSAKQHIDTKKMPFDFNPLSMDFPALCLQCLEPPPTLFSSTPYSTATSWSITSPGEKQNEALKSYFKEEFGKWKILCSTVKTAQGDELTSSPSHATTHQEMNTSYHTQKSVESARKLELQVSEHLEESFQVWEQLPSPRRQELWVLEMARNIGTRQQEVANLKAAQYSLKQENATLRTQIDHLNTQQRPREYKIVPPLTSGVDEKMAELWSEAGIGGRHSIGSNSEDRQDLNALVSGAIEKWKNVIVTSRAANAMKAQRSLDQLSSSLRTPTSAIQPLSPEESRLGQQFGYQPAEQSYSHTQTSPNAQYGAGRTSSTSSTKHTATTVSEPKTSNVSTPTQTDDDSEEDADADGDDDADADADADVEMGGGGEYLSAANTPAHQGVSQLPQHSIPHHHQMLPIIRAQQQQISSVRHDPYSQRDSPYGHHGVLASQQIQMNQQTFGHQLQNLEHNLAQGHNLGWNNHD</sequence>
<feature type="region of interest" description="Disordered" evidence="1">
    <location>
        <begin position="234"/>
        <end position="254"/>
    </location>
</feature>